<dbReference type="Proteomes" id="UP001609376">
    <property type="component" value="Unassembled WGS sequence"/>
</dbReference>
<proteinExistence type="predicted"/>
<organism evidence="2 3">
    <name type="scientific">Paracoccus broussonetiae subsp. drimophilus</name>
    <dbReference type="NCBI Taxonomy" id="3373869"/>
    <lineage>
        <taxon>Bacteria</taxon>
        <taxon>Pseudomonadati</taxon>
        <taxon>Pseudomonadota</taxon>
        <taxon>Alphaproteobacteria</taxon>
        <taxon>Rhodobacterales</taxon>
        <taxon>Paracoccaceae</taxon>
        <taxon>Paracoccus</taxon>
        <taxon>Paracoccus broussonetiae</taxon>
    </lineage>
</organism>
<dbReference type="EMBL" id="JBIMPR010000001">
    <property type="protein sequence ID" value="MFH5772693.1"/>
    <property type="molecule type" value="Genomic_DNA"/>
</dbReference>
<gene>
    <name evidence="2" type="ORF">ACHFJ0_00500</name>
</gene>
<comment type="caution">
    <text evidence="2">The sequence shown here is derived from an EMBL/GenBank/DDBJ whole genome shotgun (WGS) entry which is preliminary data.</text>
</comment>
<name>A0ABW7LG26_9RHOB</name>
<feature type="coiled-coil region" evidence="1">
    <location>
        <begin position="185"/>
        <end position="290"/>
    </location>
</feature>
<evidence type="ECO:0000313" key="3">
    <source>
        <dbReference type="Proteomes" id="UP001609376"/>
    </source>
</evidence>
<keyword evidence="1" id="KW-0175">Coiled coil</keyword>
<evidence type="ECO:0000313" key="2">
    <source>
        <dbReference type="EMBL" id="MFH5772693.1"/>
    </source>
</evidence>
<accession>A0ABW7LG26</accession>
<sequence>MSEIIPHPAGLSLVELSEALRDLTGRHAEERVRFALTVGSILSAGRALCESPDCGIAGDNPNVRFGKWVAETVSETPMAELEMRTARNYMALSRAFGHLPVTVVMRIGLAHGYKLAAADADSRAWAIEHVQAGGTVTASDLRRLLDPPARPTPAPAAAQAVEDAVIIDSGPAPALEVETAPANELAALRAEIEALRVENARLKVENASLPDGSGLCSVERLKALVQARDKSLGECKRLKRELEALKATPVTPAQADDAKVAEAAKWEKQAKARQAEVKNLKTRIARMTNAGAVVLTEDAAKNIAAALSSEGSVSKERKERAATEWNAFRQGYFK</sequence>
<keyword evidence="3" id="KW-1185">Reference proteome</keyword>
<protein>
    <submittedName>
        <fullName evidence="2">Uncharacterized protein</fullName>
    </submittedName>
</protein>
<dbReference type="RefSeq" id="WP_395131039.1">
    <property type="nucleotide sequence ID" value="NZ_JBIMPR010000001.1"/>
</dbReference>
<reference evidence="2 3" key="1">
    <citation type="submission" date="2024-10" db="EMBL/GenBank/DDBJ databases">
        <title>Paracoccus drimophilus sp. nov., a novel bacterium from corn roots in Hunan.</title>
        <authorList>
            <person name="Li X."/>
        </authorList>
    </citation>
    <scope>NUCLEOTIDE SEQUENCE [LARGE SCALE GENOMIC DNA]</scope>
    <source>
        <strain evidence="2 3">NGMCC 1.201697</strain>
    </source>
</reference>
<evidence type="ECO:0000256" key="1">
    <source>
        <dbReference type="SAM" id="Coils"/>
    </source>
</evidence>